<name>A0ABW1WUF9_9HYPH</name>
<feature type="transmembrane region" description="Helical" evidence="1">
    <location>
        <begin position="44"/>
        <end position="65"/>
    </location>
</feature>
<sequence length="122" mass="13272">MHVIDAHYEIDPFDSWHLSQHIQPHEATEIPPQRKRLIPMSKKIVSLATVAALAFMSLGTISATADEMVAIHGTKTVGALALETRGLATDDLSVHRQGGFAVPGAVQWIKTPVQEPVRQAAF</sequence>
<evidence type="ECO:0000256" key="1">
    <source>
        <dbReference type="SAM" id="Phobius"/>
    </source>
</evidence>
<keyword evidence="1" id="KW-0812">Transmembrane</keyword>
<dbReference type="RefSeq" id="WP_246482011.1">
    <property type="nucleotide sequence ID" value="NZ_JBHSTT010000060.1"/>
</dbReference>
<evidence type="ECO:0000313" key="3">
    <source>
        <dbReference type="Proteomes" id="UP001596237"/>
    </source>
</evidence>
<keyword evidence="1" id="KW-0472">Membrane</keyword>
<accession>A0ABW1WUF9</accession>
<keyword evidence="1" id="KW-1133">Transmembrane helix</keyword>
<gene>
    <name evidence="2" type="ORF">ACFQDP_17570</name>
</gene>
<dbReference type="Proteomes" id="UP001596237">
    <property type="component" value="Unassembled WGS sequence"/>
</dbReference>
<comment type="caution">
    <text evidence="2">The sequence shown here is derived from an EMBL/GenBank/DDBJ whole genome shotgun (WGS) entry which is preliminary data.</text>
</comment>
<organism evidence="2 3">
    <name type="scientific">Methylorubrum zatmanii</name>
    <dbReference type="NCBI Taxonomy" id="29429"/>
    <lineage>
        <taxon>Bacteria</taxon>
        <taxon>Pseudomonadati</taxon>
        <taxon>Pseudomonadota</taxon>
        <taxon>Alphaproteobacteria</taxon>
        <taxon>Hyphomicrobiales</taxon>
        <taxon>Methylobacteriaceae</taxon>
        <taxon>Methylorubrum</taxon>
    </lineage>
</organism>
<keyword evidence="3" id="KW-1185">Reference proteome</keyword>
<evidence type="ECO:0000313" key="2">
    <source>
        <dbReference type="EMBL" id="MFC6391128.1"/>
    </source>
</evidence>
<proteinExistence type="predicted"/>
<dbReference type="EMBL" id="JBHSTT010000060">
    <property type="protein sequence ID" value="MFC6391128.1"/>
    <property type="molecule type" value="Genomic_DNA"/>
</dbReference>
<protein>
    <submittedName>
        <fullName evidence="2">Uncharacterized protein</fullName>
    </submittedName>
</protein>
<reference evidence="3" key="1">
    <citation type="journal article" date="2019" name="Int. J. Syst. Evol. Microbiol.">
        <title>The Global Catalogue of Microorganisms (GCM) 10K type strain sequencing project: providing services to taxonomists for standard genome sequencing and annotation.</title>
        <authorList>
            <consortium name="The Broad Institute Genomics Platform"/>
            <consortium name="The Broad Institute Genome Sequencing Center for Infectious Disease"/>
            <person name="Wu L."/>
            <person name="Ma J."/>
        </authorList>
    </citation>
    <scope>NUCLEOTIDE SEQUENCE [LARGE SCALE GENOMIC DNA]</scope>
    <source>
        <strain evidence="3">CCUG 36916</strain>
    </source>
</reference>